<dbReference type="SUPFAM" id="SSF48726">
    <property type="entry name" value="Immunoglobulin"/>
    <property type="match status" value="2"/>
</dbReference>
<dbReference type="Ensembl" id="ENSSTUT00000031608.1">
    <property type="protein sequence ID" value="ENSSTUP00000030219.1"/>
    <property type="gene ID" value="ENSSTUG00000012990.1"/>
</dbReference>
<dbReference type="PRINTS" id="PR01407">
    <property type="entry name" value="BUTYPHLNCDUF"/>
</dbReference>
<keyword evidence="16" id="KW-1185">Reference proteome</keyword>
<dbReference type="InterPro" id="IPR013783">
    <property type="entry name" value="Ig-like_fold"/>
</dbReference>
<dbReference type="Gene3D" id="2.60.120.920">
    <property type="match status" value="1"/>
</dbReference>
<dbReference type="Proteomes" id="UP000472277">
    <property type="component" value="Chromosome 4"/>
</dbReference>
<evidence type="ECO:0000259" key="13">
    <source>
        <dbReference type="PROSITE" id="PS50188"/>
    </source>
</evidence>
<dbReference type="InterPro" id="IPR043136">
    <property type="entry name" value="B30.2/SPRY_sf"/>
</dbReference>
<dbReference type="GO" id="GO:0001817">
    <property type="term" value="P:regulation of cytokine production"/>
    <property type="evidence" value="ECO:0007669"/>
    <property type="project" value="TreeGrafter"/>
</dbReference>
<comment type="subcellular location">
    <subcellularLocation>
        <location evidence="1">Membrane</location>
        <topology evidence="1">Single-pass type I membrane protein</topology>
    </subcellularLocation>
</comment>
<feature type="transmembrane region" description="Helical" evidence="11">
    <location>
        <begin position="272"/>
        <end position="296"/>
    </location>
</feature>
<sequence>MIPKVRIHLICTTVGHRGTMHLGLCLRVLILVALTVPIRAAQPAPETFTLTVPDGPTTTLSGSSVSLLCQVSPLFNVEPMEVCWYRSSNFHSPALLYKDHKIQEAPVDLRYKGRVSLTGGLERGNVSLTLERVTLEDKGEYVCQVTSEQWYEKASVFLTVNVTGSEPVLSVAEARGGGGQVNVTCLSEGWSPQPKLTWRNKDGTEIRNEQEVLNTSDPQGLVSVSSWLLYAPSYSDWLACTVSLSEEMKREGRILPHIYTAPTAVHGVSKEAYIVTLVLLILSLVIICALCSVILWKRRGSMWCSSRKSRNRSDQTERGQRPAETKNLIEGAENTVQTPTDQRAAGKELNLEGAENTVKTPAEHIASGKEVNLKDWHQVKGFKENIILNDKTAHPAIRLNKEKQRAHYIKEKDTEKPSVRKHLHVFSKESFSSGQHYWEVKVKDQSTEKLSWYVGVARENVERRSNVPLTPRNGFWILSFDKEKGFHVNTDPQSPITVEELTIVGVFLDCDRHTLSFYNVDTESLLYTFTDVKTSNYFPVLSPGQLDKYTIRIN</sequence>
<dbReference type="InterPro" id="IPR001870">
    <property type="entry name" value="B30.2/SPRY"/>
</dbReference>
<dbReference type="InterPro" id="IPR007110">
    <property type="entry name" value="Ig-like_dom"/>
</dbReference>
<dbReference type="InterPro" id="IPR003879">
    <property type="entry name" value="Butyrophylin_SPRY"/>
</dbReference>
<dbReference type="SMART" id="SM00406">
    <property type="entry name" value="IGv"/>
    <property type="match status" value="1"/>
</dbReference>
<evidence type="ECO:0000256" key="11">
    <source>
        <dbReference type="SAM" id="Phobius"/>
    </source>
</evidence>
<reference evidence="15" key="1">
    <citation type="submission" date="2025-08" db="UniProtKB">
        <authorList>
            <consortium name="Ensembl"/>
        </authorList>
    </citation>
    <scope>IDENTIFICATION</scope>
</reference>
<name>A0A673Y700_SALTR</name>
<evidence type="ECO:0000256" key="12">
    <source>
        <dbReference type="SAM" id="SignalP"/>
    </source>
</evidence>
<evidence type="ECO:0000256" key="6">
    <source>
        <dbReference type="ARBA" id="ARBA00023136"/>
    </source>
</evidence>
<evidence type="ECO:0000256" key="5">
    <source>
        <dbReference type="ARBA" id="ARBA00022989"/>
    </source>
</evidence>
<feature type="domain" description="Ig-like" evidence="14">
    <location>
        <begin position="167"/>
        <end position="256"/>
    </location>
</feature>
<dbReference type="InterPro" id="IPR003599">
    <property type="entry name" value="Ig_sub"/>
</dbReference>
<dbReference type="SUPFAM" id="SSF49899">
    <property type="entry name" value="Concanavalin A-like lectins/glucanases"/>
    <property type="match status" value="1"/>
</dbReference>
<dbReference type="PANTHER" id="PTHR24100">
    <property type="entry name" value="BUTYROPHILIN"/>
    <property type="match status" value="1"/>
</dbReference>
<evidence type="ECO:0000256" key="8">
    <source>
        <dbReference type="ARBA" id="ARBA00023180"/>
    </source>
</evidence>
<feature type="chain" id="PRO_5025519559" evidence="12">
    <location>
        <begin position="41"/>
        <end position="554"/>
    </location>
</feature>
<dbReference type="InterPro" id="IPR050504">
    <property type="entry name" value="IgSF_BTN/MOG"/>
</dbReference>
<dbReference type="SMART" id="SM00409">
    <property type="entry name" value="IG"/>
    <property type="match status" value="1"/>
</dbReference>
<evidence type="ECO:0000313" key="16">
    <source>
        <dbReference type="Proteomes" id="UP000472277"/>
    </source>
</evidence>
<evidence type="ECO:0000256" key="10">
    <source>
        <dbReference type="SAM" id="MobiDB-lite"/>
    </source>
</evidence>
<dbReference type="PROSITE" id="PS50188">
    <property type="entry name" value="B302_SPRY"/>
    <property type="match status" value="1"/>
</dbReference>
<keyword evidence="8" id="KW-0325">Glycoprotein</keyword>
<gene>
    <name evidence="15" type="primary">LOC115191951</name>
</gene>
<dbReference type="PANTHER" id="PTHR24100:SF149">
    <property type="entry name" value="BG-LIKE ANTIGEN 1-RELATED"/>
    <property type="match status" value="1"/>
</dbReference>
<keyword evidence="7" id="KW-1015">Disulfide bond</keyword>
<dbReference type="InterPro" id="IPR036179">
    <property type="entry name" value="Ig-like_dom_sf"/>
</dbReference>
<keyword evidence="5 11" id="KW-1133">Transmembrane helix</keyword>
<dbReference type="GO" id="GO:1903037">
    <property type="term" value="P:regulation of leukocyte cell-cell adhesion"/>
    <property type="evidence" value="ECO:0007669"/>
    <property type="project" value="UniProtKB-ARBA"/>
</dbReference>
<dbReference type="SMART" id="SM00449">
    <property type="entry name" value="SPRY"/>
    <property type="match status" value="1"/>
</dbReference>
<evidence type="ECO:0000256" key="7">
    <source>
        <dbReference type="ARBA" id="ARBA00023157"/>
    </source>
</evidence>
<comment type="similarity">
    <text evidence="2">Belongs to the immunoglobulin superfamily. BTN/MOG family.</text>
</comment>
<evidence type="ECO:0000256" key="2">
    <source>
        <dbReference type="ARBA" id="ARBA00007591"/>
    </source>
</evidence>
<evidence type="ECO:0000256" key="1">
    <source>
        <dbReference type="ARBA" id="ARBA00004479"/>
    </source>
</evidence>
<feature type="domain" description="B30.2/SPRY" evidence="13">
    <location>
        <begin position="366"/>
        <end position="554"/>
    </location>
</feature>
<proteinExistence type="inferred from homology"/>
<dbReference type="InterPro" id="IPR003877">
    <property type="entry name" value="SPRY_dom"/>
</dbReference>
<dbReference type="Gene3D" id="2.60.40.10">
    <property type="entry name" value="Immunoglobulins"/>
    <property type="match status" value="2"/>
</dbReference>
<evidence type="ECO:0000259" key="14">
    <source>
        <dbReference type="PROSITE" id="PS50835"/>
    </source>
</evidence>
<organism evidence="15 16">
    <name type="scientific">Salmo trutta</name>
    <name type="common">Brown trout</name>
    <dbReference type="NCBI Taxonomy" id="8032"/>
    <lineage>
        <taxon>Eukaryota</taxon>
        <taxon>Metazoa</taxon>
        <taxon>Chordata</taxon>
        <taxon>Craniata</taxon>
        <taxon>Vertebrata</taxon>
        <taxon>Euteleostomi</taxon>
        <taxon>Actinopterygii</taxon>
        <taxon>Neopterygii</taxon>
        <taxon>Teleostei</taxon>
        <taxon>Protacanthopterygii</taxon>
        <taxon>Salmoniformes</taxon>
        <taxon>Salmonidae</taxon>
        <taxon>Salmoninae</taxon>
        <taxon>Salmo</taxon>
    </lineage>
</organism>
<dbReference type="GO" id="GO:0050863">
    <property type="term" value="P:regulation of T cell activation"/>
    <property type="evidence" value="ECO:0007669"/>
    <property type="project" value="UniProtKB-ARBA"/>
</dbReference>
<dbReference type="GO" id="GO:0009897">
    <property type="term" value="C:external side of plasma membrane"/>
    <property type="evidence" value="ECO:0007669"/>
    <property type="project" value="TreeGrafter"/>
</dbReference>
<keyword evidence="3 11" id="KW-0812">Transmembrane</keyword>
<dbReference type="GO" id="GO:0005102">
    <property type="term" value="F:signaling receptor binding"/>
    <property type="evidence" value="ECO:0007669"/>
    <property type="project" value="TreeGrafter"/>
</dbReference>
<feature type="domain" description="Ig-like" evidence="14">
    <location>
        <begin position="45"/>
        <end position="163"/>
    </location>
</feature>
<evidence type="ECO:0000256" key="9">
    <source>
        <dbReference type="ARBA" id="ARBA00023319"/>
    </source>
</evidence>
<dbReference type="InterPro" id="IPR013106">
    <property type="entry name" value="Ig_V-set"/>
</dbReference>
<dbReference type="Pfam" id="PF07686">
    <property type="entry name" value="V-set"/>
    <property type="match status" value="1"/>
</dbReference>
<dbReference type="GeneTree" id="ENSGT01120000271914"/>
<protein>
    <submittedName>
        <fullName evidence="15">Butyrophilin subfamily 3 member A1-like</fullName>
    </submittedName>
</protein>
<dbReference type="InterPro" id="IPR053896">
    <property type="entry name" value="BTN3A2-like_Ig-C"/>
</dbReference>
<keyword evidence="4 12" id="KW-0732">Signal</keyword>
<evidence type="ECO:0000313" key="15">
    <source>
        <dbReference type="Ensembl" id="ENSSTUP00000030219.1"/>
    </source>
</evidence>
<dbReference type="AlphaFoldDB" id="A0A673Y700"/>
<dbReference type="GO" id="GO:0050852">
    <property type="term" value="P:T cell receptor signaling pathway"/>
    <property type="evidence" value="ECO:0007669"/>
    <property type="project" value="TreeGrafter"/>
</dbReference>
<dbReference type="InterPro" id="IPR013320">
    <property type="entry name" value="ConA-like_dom_sf"/>
</dbReference>
<feature type="compositionally biased region" description="Basic and acidic residues" evidence="10">
    <location>
        <begin position="311"/>
        <end position="324"/>
    </location>
</feature>
<reference evidence="15" key="2">
    <citation type="submission" date="2025-09" db="UniProtKB">
        <authorList>
            <consortium name="Ensembl"/>
        </authorList>
    </citation>
    <scope>IDENTIFICATION</scope>
</reference>
<dbReference type="PROSITE" id="PS50835">
    <property type="entry name" value="IG_LIKE"/>
    <property type="match status" value="2"/>
</dbReference>
<evidence type="ECO:0000256" key="4">
    <source>
        <dbReference type="ARBA" id="ARBA00022729"/>
    </source>
</evidence>
<feature type="signal peptide" evidence="12">
    <location>
        <begin position="1"/>
        <end position="40"/>
    </location>
</feature>
<dbReference type="Pfam" id="PF00622">
    <property type="entry name" value="SPRY"/>
    <property type="match status" value="1"/>
</dbReference>
<evidence type="ECO:0000256" key="3">
    <source>
        <dbReference type="ARBA" id="ARBA00022692"/>
    </source>
</evidence>
<feature type="region of interest" description="Disordered" evidence="10">
    <location>
        <begin position="306"/>
        <end position="328"/>
    </location>
</feature>
<keyword evidence="9" id="KW-0393">Immunoglobulin domain</keyword>
<dbReference type="InParanoid" id="A0A673Y700"/>
<keyword evidence="6 11" id="KW-0472">Membrane</keyword>
<accession>A0A673Y700</accession>
<dbReference type="FunFam" id="2.60.40.10:FF:000142">
    <property type="entry name" value="V-set domain-containing T-cell activation inhibitor 1"/>
    <property type="match status" value="1"/>
</dbReference>
<dbReference type="Pfam" id="PF22705">
    <property type="entry name" value="C2-set_3"/>
    <property type="match status" value="1"/>
</dbReference>